<gene>
    <name evidence="3" type="ORF">RRG08_033690</name>
</gene>
<keyword evidence="4" id="KW-1185">Reference proteome</keyword>
<dbReference type="InterPro" id="IPR015915">
    <property type="entry name" value="Kelch-typ_b-propeller"/>
</dbReference>
<evidence type="ECO:0000256" key="2">
    <source>
        <dbReference type="ARBA" id="ARBA00022737"/>
    </source>
</evidence>
<dbReference type="AlphaFoldDB" id="A0AAE1A8W3"/>
<evidence type="ECO:0008006" key="5">
    <source>
        <dbReference type="Google" id="ProtNLM"/>
    </source>
</evidence>
<organism evidence="3 4">
    <name type="scientific">Elysia crispata</name>
    <name type="common">lettuce slug</name>
    <dbReference type="NCBI Taxonomy" id="231223"/>
    <lineage>
        <taxon>Eukaryota</taxon>
        <taxon>Metazoa</taxon>
        <taxon>Spiralia</taxon>
        <taxon>Lophotrochozoa</taxon>
        <taxon>Mollusca</taxon>
        <taxon>Gastropoda</taxon>
        <taxon>Heterobranchia</taxon>
        <taxon>Euthyneura</taxon>
        <taxon>Panpulmonata</taxon>
        <taxon>Sacoglossa</taxon>
        <taxon>Placobranchoidea</taxon>
        <taxon>Plakobranchidae</taxon>
        <taxon>Elysia</taxon>
    </lineage>
</organism>
<protein>
    <recommendedName>
        <fullName evidence="5">F-box/kelch-repeat protein</fullName>
    </recommendedName>
</protein>
<keyword evidence="2" id="KW-0677">Repeat</keyword>
<dbReference type="Proteomes" id="UP001283361">
    <property type="component" value="Unassembled WGS sequence"/>
</dbReference>
<comment type="caution">
    <text evidence="3">The sequence shown here is derived from an EMBL/GenBank/DDBJ whole genome shotgun (WGS) entry which is preliminary data.</text>
</comment>
<dbReference type="Pfam" id="PF24681">
    <property type="entry name" value="Kelch_KLHDC2_KLHL20_DRC7"/>
    <property type="match status" value="2"/>
</dbReference>
<dbReference type="Gene3D" id="2.120.10.80">
    <property type="entry name" value="Kelch-type beta propeller"/>
    <property type="match status" value="2"/>
</dbReference>
<keyword evidence="1" id="KW-0880">Kelch repeat</keyword>
<dbReference type="PANTHER" id="PTHR46228:SF2">
    <property type="entry name" value="KELCH REPEAT PROTEIN (AFU_ORTHOLOGUE AFUA_4G14350)"/>
    <property type="match status" value="1"/>
</dbReference>
<reference evidence="3" key="1">
    <citation type="journal article" date="2023" name="G3 (Bethesda)">
        <title>A reference genome for the long-term kleptoplast-retaining sea slug Elysia crispata morphotype clarki.</title>
        <authorList>
            <person name="Eastman K.E."/>
            <person name="Pendleton A.L."/>
            <person name="Shaikh M.A."/>
            <person name="Suttiyut T."/>
            <person name="Ogas R."/>
            <person name="Tomko P."/>
            <person name="Gavelis G."/>
            <person name="Widhalm J.R."/>
            <person name="Wisecaver J.H."/>
        </authorList>
    </citation>
    <scope>NUCLEOTIDE SEQUENCE</scope>
    <source>
        <strain evidence="3">ECLA1</strain>
    </source>
</reference>
<evidence type="ECO:0000256" key="1">
    <source>
        <dbReference type="ARBA" id="ARBA00022441"/>
    </source>
</evidence>
<evidence type="ECO:0000313" key="3">
    <source>
        <dbReference type="EMBL" id="KAK3783429.1"/>
    </source>
</evidence>
<name>A0AAE1A8W3_9GAST</name>
<accession>A0AAE1A8W3</accession>
<sequence length="456" mass="52853">MNKNISMRPLSTFPSWIECRKLPEDAEGSANPDESYCSGRVGHVAVSIMDELLVWGGYFQERGWGSVYCSKSEVWNYSLDMDCWFRYFPHGTGPHHTSGACSAVVWPYWYILCGHLSRGHTNHIFRLNLLTCTFETVVPNGNMICPRDKTVSWVLDSRIFVFGGYGGAPLMCHLWNRETDVYARESWEDDRGWNNQLASFDTVTQEWKLVETQGPRPLARAAHTAVRVDMAVYIFGGRNMGQRMGDLHKLDLQDFTWSGELCCQGPKPEGRSWHIMARINKQNLILMGGYNDFDQILDDLWMLNVESLSWSLLDQHTCRPRLWHTACTNSMGDLLIFGGCINNILDSTIRMETSDHVLAVRLEPYSLERLCLHELWKNRYVNWSSWACLSQNFRKWLEQRQQSSSDLNRRIYRCQAIAIYGPNLRHLSVLQPEQADFINMNILELERVRSSRHRVH</sequence>
<dbReference type="EMBL" id="JAWDGP010002410">
    <property type="protein sequence ID" value="KAK3783429.1"/>
    <property type="molecule type" value="Genomic_DNA"/>
</dbReference>
<evidence type="ECO:0000313" key="4">
    <source>
        <dbReference type="Proteomes" id="UP001283361"/>
    </source>
</evidence>
<dbReference type="SUPFAM" id="SSF117281">
    <property type="entry name" value="Kelch motif"/>
    <property type="match status" value="1"/>
</dbReference>
<dbReference type="PANTHER" id="PTHR46228">
    <property type="entry name" value="KELCH DOMAIN-CONTAINING PROTEIN"/>
    <property type="match status" value="1"/>
</dbReference>
<proteinExistence type="predicted"/>